<evidence type="ECO:0000313" key="9">
    <source>
        <dbReference type="Proteomes" id="UP000276603"/>
    </source>
</evidence>
<evidence type="ECO:0000313" key="8">
    <source>
        <dbReference type="EMBL" id="RKN81804.1"/>
    </source>
</evidence>
<dbReference type="PANTHER" id="PTHR43818:SF1">
    <property type="entry name" value="GLYCOSYL HYDROLASE FAMILY 109 PROTEIN"/>
    <property type="match status" value="1"/>
</dbReference>
<sequence>MYTRRRFLRNSTYASAYLGVSACSPDQRETGSTIAELLNEITKERPTQNPSVMDLIVSPIPKVRIGLIGCGSRGLGLLYQFNALCPEMASIVALCDVREPRIQICMDYLQAHGNEQPETYTGSLNAWKKMTERDDIDLVIVATPWEDHVPMSVHAMQQGKHVGVEVPAAYTLEGCWQLVDTAEETQRNCMMLENVCYGDEELWLLNMAQAGVLGTLNYAEAAYIHDLREGLFRKNSYNNWRLQHHVERDGNLYPTHGLGPVAQYLGIQRGDKFDYLVSMGSPQNALSEYAKTVDTDNPFYGKTDFAHGDINNSLIKTHKGRSILLQHDVVTPRPYDLKNVLSGTKGYHQGYHSRLSLNGEGHHFLDEQKYAALRDTYRHPIWNELQERIDRHKGGHGGMDFVMAYRIISCFNQGIPQDMDVYDGVAWSVVGPLSRISVENGSIPVPFPDFTRGKWERNRKLGITQAS</sequence>
<dbReference type="PROSITE" id="PS51257">
    <property type="entry name" value="PROKAR_LIPOPROTEIN"/>
    <property type="match status" value="1"/>
</dbReference>
<evidence type="ECO:0000259" key="7">
    <source>
        <dbReference type="Pfam" id="PF21252"/>
    </source>
</evidence>
<dbReference type="SUPFAM" id="SSF51735">
    <property type="entry name" value="NAD(P)-binding Rossmann-fold domains"/>
    <property type="match status" value="1"/>
</dbReference>
<dbReference type="OrthoDB" id="9771072at2"/>
<evidence type="ECO:0000256" key="1">
    <source>
        <dbReference type="ARBA" id="ARBA00001911"/>
    </source>
</evidence>
<dbReference type="GO" id="GO:0000166">
    <property type="term" value="F:nucleotide binding"/>
    <property type="evidence" value="ECO:0007669"/>
    <property type="project" value="InterPro"/>
</dbReference>
<dbReference type="AlphaFoldDB" id="A0A3B0CAW6"/>
<protein>
    <submittedName>
        <fullName evidence="8">Gfo/Idh/MocA family oxidoreductase</fullName>
    </submittedName>
</protein>
<comment type="cofactor">
    <cofactor evidence="1">
        <name>NAD(+)</name>
        <dbReference type="ChEBI" id="CHEBI:57540"/>
    </cofactor>
</comment>
<dbReference type="GO" id="GO:0016798">
    <property type="term" value="F:hydrolase activity, acting on glycosyl bonds"/>
    <property type="evidence" value="ECO:0007669"/>
    <property type="project" value="UniProtKB-KW"/>
</dbReference>
<keyword evidence="3" id="KW-0378">Hydrolase</keyword>
<dbReference type="Pfam" id="PF01408">
    <property type="entry name" value="GFO_IDH_MocA"/>
    <property type="match status" value="1"/>
</dbReference>
<evidence type="ECO:0000259" key="6">
    <source>
        <dbReference type="Pfam" id="PF01408"/>
    </source>
</evidence>
<reference evidence="8 9" key="1">
    <citation type="submission" date="2018-10" db="EMBL/GenBank/DDBJ databases">
        <title>Ulvibacterium marinum gen. nov., sp. nov., a novel marine bacterium of the family Flavobacteriaceae, isolated from a culture of the green alga Ulva prolifera.</title>
        <authorList>
            <person name="Zhang Z."/>
        </authorList>
    </citation>
    <scope>NUCLEOTIDE SEQUENCE [LARGE SCALE GENOMIC DNA]</scope>
    <source>
        <strain evidence="8 9">CCMM003</strain>
    </source>
</reference>
<accession>A0A3B0CAW6</accession>
<keyword evidence="4" id="KW-0520">NAD</keyword>
<dbReference type="InterPro" id="IPR000683">
    <property type="entry name" value="Gfo/Idh/MocA-like_OxRdtase_N"/>
</dbReference>
<keyword evidence="9" id="KW-1185">Reference proteome</keyword>
<evidence type="ECO:0000256" key="4">
    <source>
        <dbReference type="ARBA" id="ARBA00023027"/>
    </source>
</evidence>
<dbReference type="InterPro" id="IPR049303">
    <property type="entry name" value="Glyco_hydro_109_C"/>
</dbReference>
<dbReference type="InterPro" id="IPR050463">
    <property type="entry name" value="Gfo/Idh/MocA_oxidrdct_glycsds"/>
</dbReference>
<dbReference type="PANTHER" id="PTHR43818">
    <property type="entry name" value="BCDNA.GH03377"/>
    <property type="match status" value="1"/>
</dbReference>
<dbReference type="Gene3D" id="3.30.360.10">
    <property type="entry name" value="Dihydrodipicolinate Reductase, domain 2"/>
    <property type="match status" value="1"/>
</dbReference>
<evidence type="ECO:0000256" key="5">
    <source>
        <dbReference type="ARBA" id="ARBA00023295"/>
    </source>
</evidence>
<evidence type="ECO:0000256" key="2">
    <source>
        <dbReference type="ARBA" id="ARBA00009329"/>
    </source>
</evidence>
<comment type="similarity">
    <text evidence="2">Belongs to the Gfo/Idh/MocA family. Glycosyl hydrolase 109 subfamily.</text>
</comment>
<feature type="domain" description="Glycosyl hydrolase 109 C-terminal" evidence="7">
    <location>
        <begin position="203"/>
        <end position="355"/>
    </location>
</feature>
<dbReference type="Pfam" id="PF21252">
    <property type="entry name" value="Glyco_hydro_109_C"/>
    <property type="match status" value="1"/>
</dbReference>
<evidence type="ECO:0000256" key="3">
    <source>
        <dbReference type="ARBA" id="ARBA00022801"/>
    </source>
</evidence>
<dbReference type="Proteomes" id="UP000276603">
    <property type="component" value="Unassembled WGS sequence"/>
</dbReference>
<dbReference type="Gene3D" id="3.40.50.720">
    <property type="entry name" value="NAD(P)-binding Rossmann-like Domain"/>
    <property type="match status" value="1"/>
</dbReference>
<keyword evidence="5" id="KW-0326">Glycosidase</keyword>
<organism evidence="8 9">
    <name type="scientific">Ulvibacterium marinum</name>
    <dbReference type="NCBI Taxonomy" id="2419782"/>
    <lineage>
        <taxon>Bacteria</taxon>
        <taxon>Pseudomonadati</taxon>
        <taxon>Bacteroidota</taxon>
        <taxon>Flavobacteriia</taxon>
        <taxon>Flavobacteriales</taxon>
        <taxon>Flavobacteriaceae</taxon>
        <taxon>Ulvibacterium</taxon>
    </lineage>
</organism>
<dbReference type="RefSeq" id="WP_120711958.1">
    <property type="nucleotide sequence ID" value="NZ_RBCJ01000002.1"/>
</dbReference>
<proteinExistence type="inferred from homology"/>
<dbReference type="EMBL" id="RBCJ01000002">
    <property type="protein sequence ID" value="RKN81804.1"/>
    <property type="molecule type" value="Genomic_DNA"/>
</dbReference>
<feature type="domain" description="Gfo/Idh/MocA-like oxidoreductase N-terminal" evidence="6">
    <location>
        <begin position="63"/>
        <end position="191"/>
    </location>
</feature>
<name>A0A3B0CAW6_9FLAO</name>
<comment type="caution">
    <text evidence="8">The sequence shown here is derived from an EMBL/GenBank/DDBJ whole genome shotgun (WGS) entry which is preliminary data.</text>
</comment>
<gene>
    <name evidence="8" type="ORF">D7Z94_13030</name>
</gene>
<dbReference type="InterPro" id="IPR036291">
    <property type="entry name" value="NAD(P)-bd_dom_sf"/>
</dbReference>